<sequence length="644" mass="70158">MSLAQHVTQDEGFDHNQLRQGDEHASITNGQVPLPTPVHVSGRTEWHRMTFAPAKSVYREDHIAAYKVSSIKRCAQVVTAILACWLSSGIVFGFAALKPVLVAEGVYRELCDFNTTASRYEHASHEIPCGAQDLALNFFFIVASVTANVASLLAGSALDRFGRRTCWVVACASLTLGSVLMGASFAIPDMDGYLLANVLLSLGGTFIFVSSFQLANAFPKHSGMIVAMVTGAFDASAAVFLIYRMVFEATAGGITLQKFFFGYTAVPAFIAIAEFAYMPRVSYHTINELERSIGRAQDDSGDIHGSDQDISDTEELARIHGARAHQRMAKLSQLENIAGDDEQREQRRRTKETRQAASGVWGVLHGTPAHKQILSPWFLLMLLLTAFQMLRMNFFIATIRAQYRYMLRSEPLAAGINRFFDVALPIGGVVSTPVIGLLLNNFSVSMVFACITIFIVAIGVLNCLPLVWAGYATVVVFVVFRPLYYSAISDYITKVFGFDTFGRIYGTVVCFSGITNLAQPALDALTHEVFVGNPIPVNVALAAGGVVLGTALTIFVAVMSRKFADEEESWFGGSDEPERLLPGNQAIGFNEAWITVLWGPQQPNGSIGATSRPAVVRHIAAMPERRVTGGTKSRISTRSRPPSQ</sequence>
<comment type="caution">
    <text evidence="3">The sequence shown here is derived from an EMBL/GenBank/DDBJ whole genome shotgun (WGS) entry which is preliminary data.</text>
</comment>
<dbReference type="Gene3D" id="1.20.1250.20">
    <property type="entry name" value="MFS general substrate transporter like domains"/>
    <property type="match status" value="1"/>
</dbReference>
<dbReference type="Proteomes" id="UP001287286">
    <property type="component" value="Unassembled WGS sequence"/>
</dbReference>
<evidence type="ECO:0000313" key="4">
    <source>
        <dbReference type="Proteomes" id="UP001287286"/>
    </source>
</evidence>
<feature type="transmembrane region" description="Helical" evidence="2">
    <location>
        <begin position="468"/>
        <end position="488"/>
    </location>
</feature>
<feature type="transmembrane region" description="Helical" evidence="2">
    <location>
        <begin position="539"/>
        <end position="559"/>
    </location>
</feature>
<feature type="transmembrane region" description="Helical" evidence="2">
    <location>
        <begin position="446"/>
        <end position="462"/>
    </location>
</feature>
<keyword evidence="2" id="KW-1133">Transmembrane helix</keyword>
<feature type="transmembrane region" description="Helical" evidence="2">
    <location>
        <begin position="377"/>
        <end position="399"/>
    </location>
</feature>
<dbReference type="PANTHER" id="PTHR20772:SF4">
    <property type="entry name" value="HYPOTHETICAL AMINO ACID TRANSPORTER (EUROFUNG)"/>
    <property type="match status" value="1"/>
</dbReference>
<evidence type="ECO:0000256" key="1">
    <source>
        <dbReference type="ARBA" id="ARBA00004141"/>
    </source>
</evidence>
<reference evidence="3 4" key="1">
    <citation type="journal article" date="2024" name="Microbiol. Resour. Announc.">
        <title>Genome annotations for the ascomycete fungi Trichoderma harzianum, Trichoderma aggressivum, and Purpureocillium lilacinum.</title>
        <authorList>
            <person name="Beijen E.P.W."/>
            <person name="Ohm R.A."/>
        </authorList>
    </citation>
    <scope>NUCLEOTIDE SEQUENCE [LARGE SCALE GENOMIC DNA]</scope>
    <source>
        <strain evidence="3 4">CBS 150709</strain>
    </source>
</reference>
<dbReference type="PANTHER" id="PTHR20772">
    <property type="entry name" value="PROTEIN FMP42"/>
    <property type="match status" value="1"/>
</dbReference>
<dbReference type="InterPro" id="IPR036259">
    <property type="entry name" value="MFS_trans_sf"/>
</dbReference>
<evidence type="ECO:0000313" key="3">
    <source>
        <dbReference type="EMBL" id="KAK4072824.1"/>
    </source>
</evidence>
<keyword evidence="4" id="KW-1185">Reference proteome</keyword>
<name>A0ABR0BEQ8_PURLI</name>
<organism evidence="3 4">
    <name type="scientific">Purpureocillium lilacinum</name>
    <name type="common">Paecilomyces lilacinus</name>
    <dbReference type="NCBI Taxonomy" id="33203"/>
    <lineage>
        <taxon>Eukaryota</taxon>
        <taxon>Fungi</taxon>
        <taxon>Dikarya</taxon>
        <taxon>Ascomycota</taxon>
        <taxon>Pezizomycotina</taxon>
        <taxon>Sordariomycetes</taxon>
        <taxon>Hypocreomycetidae</taxon>
        <taxon>Hypocreales</taxon>
        <taxon>Ophiocordycipitaceae</taxon>
        <taxon>Purpureocillium</taxon>
    </lineage>
</organism>
<dbReference type="InterPro" id="IPR052599">
    <property type="entry name" value="SLC43A_AATransporter"/>
</dbReference>
<keyword evidence="2" id="KW-0472">Membrane</keyword>
<gene>
    <name evidence="3" type="ORF">Purlil1_13246</name>
</gene>
<feature type="transmembrane region" description="Helical" evidence="2">
    <location>
        <begin position="77"/>
        <end position="97"/>
    </location>
</feature>
<dbReference type="InterPro" id="IPR011701">
    <property type="entry name" value="MFS"/>
</dbReference>
<proteinExistence type="predicted"/>
<feature type="transmembrane region" description="Helical" evidence="2">
    <location>
        <begin position="166"/>
        <end position="187"/>
    </location>
</feature>
<feature type="transmembrane region" description="Helical" evidence="2">
    <location>
        <begin position="134"/>
        <end position="154"/>
    </location>
</feature>
<feature type="transmembrane region" description="Helical" evidence="2">
    <location>
        <begin position="419"/>
        <end position="439"/>
    </location>
</feature>
<keyword evidence="2" id="KW-0812">Transmembrane</keyword>
<protein>
    <recommendedName>
        <fullName evidence="5">MFS transporter</fullName>
    </recommendedName>
</protein>
<dbReference type="SUPFAM" id="SSF103473">
    <property type="entry name" value="MFS general substrate transporter"/>
    <property type="match status" value="1"/>
</dbReference>
<dbReference type="EMBL" id="JAWRVI010000187">
    <property type="protein sequence ID" value="KAK4072824.1"/>
    <property type="molecule type" value="Genomic_DNA"/>
</dbReference>
<dbReference type="Pfam" id="PF07690">
    <property type="entry name" value="MFS_1"/>
    <property type="match status" value="1"/>
</dbReference>
<comment type="subcellular location">
    <subcellularLocation>
        <location evidence="1">Membrane</location>
        <topology evidence="1">Multi-pass membrane protein</topology>
    </subcellularLocation>
</comment>
<feature type="transmembrane region" description="Helical" evidence="2">
    <location>
        <begin position="224"/>
        <end position="247"/>
    </location>
</feature>
<evidence type="ECO:0000256" key="2">
    <source>
        <dbReference type="SAM" id="Phobius"/>
    </source>
</evidence>
<feature type="transmembrane region" description="Helical" evidence="2">
    <location>
        <begin position="259"/>
        <end position="277"/>
    </location>
</feature>
<evidence type="ECO:0008006" key="5">
    <source>
        <dbReference type="Google" id="ProtNLM"/>
    </source>
</evidence>
<accession>A0ABR0BEQ8</accession>